<keyword evidence="3" id="KW-1185">Reference proteome</keyword>
<protein>
    <submittedName>
        <fullName evidence="2">Uncharacterized protein</fullName>
    </submittedName>
</protein>
<proteinExistence type="predicted"/>
<evidence type="ECO:0000256" key="1">
    <source>
        <dbReference type="SAM" id="MobiDB-lite"/>
    </source>
</evidence>
<dbReference type="InParanoid" id="A0A2T3ALS1"/>
<evidence type="ECO:0000313" key="3">
    <source>
        <dbReference type="Proteomes" id="UP000241462"/>
    </source>
</evidence>
<dbReference type="OrthoDB" id="2532955at2759"/>
<reference evidence="2 3" key="1">
    <citation type="journal article" date="2018" name="Mycol. Prog.">
        <title>Coniella lustricola, a new species from submerged detritus.</title>
        <authorList>
            <person name="Raudabaugh D.B."/>
            <person name="Iturriaga T."/>
            <person name="Carver A."/>
            <person name="Mondo S."/>
            <person name="Pangilinan J."/>
            <person name="Lipzen A."/>
            <person name="He G."/>
            <person name="Amirebrahimi M."/>
            <person name="Grigoriev I.V."/>
            <person name="Miller A.N."/>
        </authorList>
    </citation>
    <scope>NUCLEOTIDE SEQUENCE [LARGE SCALE GENOMIC DNA]</scope>
    <source>
        <strain evidence="2 3">B22-T-1</strain>
    </source>
</reference>
<evidence type="ECO:0000313" key="2">
    <source>
        <dbReference type="EMBL" id="PSS03277.1"/>
    </source>
</evidence>
<organism evidence="2 3">
    <name type="scientific">Coniella lustricola</name>
    <dbReference type="NCBI Taxonomy" id="2025994"/>
    <lineage>
        <taxon>Eukaryota</taxon>
        <taxon>Fungi</taxon>
        <taxon>Dikarya</taxon>
        <taxon>Ascomycota</taxon>
        <taxon>Pezizomycotina</taxon>
        <taxon>Sordariomycetes</taxon>
        <taxon>Sordariomycetidae</taxon>
        <taxon>Diaporthales</taxon>
        <taxon>Schizoparmaceae</taxon>
        <taxon>Coniella</taxon>
    </lineage>
</organism>
<accession>A0A2T3ALS1</accession>
<dbReference type="Proteomes" id="UP000241462">
    <property type="component" value="Unassembled WGS sequence"/>
</dbReference>
<feature type="region of interest" description="Disordered" evidence="1">
    <location>
        <begin position="34"/>
        <end position="54"/>
    </location>
</feature>
<sequence>MIYLLTQICQRNEPKLIALATSTNFNKSLGPSVSLSESWTGPLPAPKPRPNFDRSCNKSPIRIGSQLSLKARSSHDRPHTGLISSRWFLLCQIRYCRTADCTMHTSSNKRPSSGQSEAESVLQCKSQQVLLHGLMDISFVTLLPSCTALQRICSRLRRRCPMNAKALPKVFPREWIRRRCCGAQYSSGISAGFSGSGRLQACRAHICSSTCPPWRLWRDPSAVVAQGDQYLGAQ</sequence>
<dbReference type="EMBL" id="KZ678376">
    <property type="protein sequence ID" value="PSS03277.1"/>
    <property type="molecule type" value="Genomic_DNA"/>
</dbReference>
<name>A0A2T3ALS1_9PEZI</name>
<dbReference type="AlphaFoldDB" id="A0A2T3ALS1"/>
<gene>
    <name evidence="2" type="ORF">BD289DRAFT_220358</name>
</gene>